<dbReference type="GO" id="GO:0052689">
    <property type="term" value="F:carboxylic ester hydrolase activity"/>
    <property type="evidence" value="ECO:0007669"/>
    <property type="project" value="UniProtKB-ARBA"/>
</dbReference>
<dbReference type="PANTHER" id="PTHR22946:SF9">
    <property type="entry name" value="POLYKETIDE TRANSFERASE AF380"/>
    <property type="match status" value="1"/>
</dbReference>
<dbReference type="Proteomes" id="UP000266327">
    <property type="component" value="Unassembled WGS sequence"/>
</dbReference>
<dbReference type="InterPro" id="IPR050261">
    <property type="entry name" value="FrsA_esterase"/>
</dbReference>
<dbReference type="EMBL" id="QYUQ01000002">
    <property type="protein sequence ID" value="RJG04336.1"/>
    <property type="molecule type" value="Genomic_DNA"/>
</dbReference>
<reference evidence="5" key="1">
    <citation type="submission" date="2018-09" db="EMBL/GenBank/DDBJ databases">
        <authorList>
            <person name="Zhu H."/>
        </authorList>
    </citation>
    <scope>NUCLEOTIDE SEQUENCE [LARGE SCALE GENOMIC DNA]</scope>
    <source>
        <strain evidence="5">K1S02-23</strain>
    </source>
</reference>
<dbReference type="Pfam" id="PF02129">
    <property type="entry name" value="Peptidase_S15"/>
    <property type="match status" value="1"/>
</dbReference>
<dbReference type="InterPro" id="IPR000383">
    <property type="entry name" value="Xaa-Pro-like_dom"/>
</dbReference>
<comment type="caution">
    <text evidence="4">The sequence shown here is derived from an EMBL/GenBank/DDBJ whole genome shotgun (WGS) entry which is preliminary data.</text>
</comment>
<evidence type="ECO:0000256" key="2">
    <source>
        <dbReference type="SAM" id="MobiDB-lite"/>
    </source>
</evidence>
<evidence type="ECO:0000259" key="3">
    <source>
        <dbReference type="Pfam" id="PF02129"/>
    </source>
</evidence>
<accession>A0A3A3GPU2</accession>
<dbReference type="InterPro" id="IPR029058">
    <property type="entry name" value="AB_hydrolase_fold"/>
</dbReference>
<evidence type="ECO:0000256" key="1">
    <source>
        <dbReference type="ARBA" id="ARBA00022801"/>
    </source>
</evidence>
<dbReference type="SUPFAM" id="SSF53474">
    <property type="entry name" value="alpha/beta-Hydrolases"/>
    <property type="match status" value="1"/>
</dbReference>
<feature type="region of interest" description="Disordered" evidence="2">
    <location>
        <begin position="1"/>
        <end position="29"/>
    </location>
</feature>
<dbReference type="OrthoDB" id="8564128at2"/>
<name>A0A3A3GPU2_9BURK</name>
<gene>
    <name evidence="4" type="ORF">D3878_09920</name>
</gene>
<organism evidence="4 5">
    <name type="scientific">Noviherbaspirillum sedimenti</name>
    <dbReference type="NCBI Taxonomy" id="2320865"/>
    <lineage>
        <taxon>Bacteria</taxon>
        <taxon>Pseudomonadati</taxon>
        <taxon>Pseudomonadota</taxon>
        <taxon>Betaproteobacteria</taxon>
        <taxon>Burkholderiales</taxon>
        <taxon>Oxalobacteraceae</taxon>
        <taxon>Noviherbaspirillum</taxon>
    </lineage>
</organism>
<keyword evidence="5" id="KW-1185">Reference proteome</keyword>
<proteinExistence type="predicted"/>
<evidence type="ECO:0000313" key="5">
    <source>
        <dbReference type="Proteomes" id="UP000266327"/>
    </source>
</evidence>
<sequence>MIPVQSRPASWSGKQEKSSGADVAAATGKAPATAQAHGWNGALETTIFMPPGEGPFPLLILNHGKSLGDPRAQERTRFLAISREFVKRGYVVVIPMRTGFSRSSGEYLEQHCDMTANGQIQADDLHDVLAYAVRQPWADPDRILVGGQSYGGLTAMAFATHDFPGVKGVLNFAGGLRTEGCRWKASLVRAFGTYGGQTRIPSLWFYGENDSYFNHELASKMHQAYTHAGGKATLVKFGAFKNDAHAMSGSRDGVRIWWPETEKFLRRIGMPAEEIFNIAEPAPPASSDFAAIADATAVPHLQEQGREQYRKFLTRSQPRAFALSPSGAWSWVEDGDDPAERALANCQKNSAAPCKLYAIDDKVVWSDKT</sequence>
<keyword evidence="1 4" id="KW-0378">Hydrolase</keyword>
<dbReference type="AlphaFoldDB" id="A0A3A3GPU2"/>
<dbReference type="Gene3D" id="3.40.50.1820">
    <property type="entry name" value="alpha/beta hydrolase"/>
    <property type="match status" value="1"/>
</dbReference>
<evidence type="ECO:0000313" key="4">
    <source>
        <dbReference type="EMBL" id="RJG04336.1"/>
    </source>
</evidence>
<feature type="domain" description="Xaa-Pro dipeptidyl-peptidase-like" evidence="3">
    <location>
        <begin position="43"/>
        <end position="175"/>
    </location>
</feature>
<dbReference type="PANTHER" id="PTHR22946">
    <property type="entry name" value="DIENELACTONE HYDROLASE DOMAIN-CONTAINING PROTEIN-RELATED"/>
    <property type="match status" value="1"/>
</dbReference>
<protein>
    <submittedName>
        <fullName evidence="4">Dienelactone hydrolase</fullName>
    </submittedName>
</protein>